<feature type="compositionally biased region" description="Basic residues" evidence="6">
    <location>
        <begin position="182"/>
        <end position="194"/>
    </location>
</feature>
<keyword evidence="4" id="KW-0804">Transcription</keyword>
<feature type="compositionally biased region" description="Low complexity" evidence="6">
    <location>
        <begin position="124"/>
        <end position="137"/>
    </location>
</feature>
<evidence type="ECO:0000256" key="5">
    <source>
        <dbReference type="ARBA" id="ARBA00023242"/>
    </source>
</evidence>
<name>A0A3M7QVA8_BRAPC</name>
<comment type="subcellular location">
    <subcellularLocation>
        <location evidence="1">Nucleus</location>
    </subcellularLocation>
</comment>
<feature type="domain" description="BHLH" evidence="7">
    <location>
        <begin position="183"/>
        <end position="235"/>
    </location>
</feature>
<evidence type="ECO:0000256" key="4">
    <source>
        <dbReference type="ARBA" id="ARBA00023163"/>
    </source>
</evidence>
<dbReference type="GO" id="GO:0000981">
    <property type="term" value="F:DNA-binding transcription factor activity, RNA polymerase II-specific"/>
    <property type="evidence" value="ECO:0007669"/>
    <property type="project" value="TreeGrafter"/>
</dbReference>
<dbReference type="Gene3D" id="4.10.280.10">
    <property type="entry name" value="Helix-loop-helix DNA-binding domain"/>
    <property type="match status" value="1"/>
</dbReference>
<feature type="region of interest" description="Disordered" evidence="6">
    <location>
        <begin position="117"/>
        <end position="194"/>
    </location>
</feature>
<dbReference type="OrthoDB" id="10055449at2759"/>
<dbReference type="SUPFAM" id="SSF47459">
    <property type="entry name" value="HLH, helix-loop-helix DNA-binding domain"/>
    <property type="match status" value="1"/>
</dbReference>
<dbReference type="GO" id="GO:0000977">
    <property type="term" value="F:RNA polymerase II transcription regulatory region sequence-specific DNA binding"/>
    <property type="evidence" value="ECO:0007669"/>
    <property type="project" value="TreeGrafter"/>
</dbReference>
<dbReference type="Pfam" id="PF00010">
    <property type="entry name" value="HLH"/>
    <property type="match status" value="1"/>
</dbReference>
<dbReference type="GO" id="GO:0046983">
    <property type="term" value="F:protein dimerization activity"/>
    <property type="evidence" value="ECO:0007669"/>
    <property type="project" value="InterPro"/>
</dbReference>
<dbReference type="GO" id="GO:0005634">
    <property type="term" value="C:nucleus"/>
    <property type="evidence" value="ECO:0007669"/>
    <property type="project" value="UniProtKB-SubCell"/>
</dbReference>
<dbReference type="GO" id="GO:0032502">
    <property type="term" value="P:developmental process"/>
    <property type="evidence" value="ECO:0007669"/>
    <property type="project" value="TreeGrafter"/>
</dbReference>
<dbReference type="InterPro" id="IPR050283">
    <property type="entry name" value="E-box_TF_Regulators"/>
</dbReference>
<accession>A0A3M7QVA8</accession>
<reference evidence="8 9" key="1">
    <citation type="journal article" date="2018" name="Sci. Rep.">
        <title>Genomic signatures of local adaptation to the degree of environmental predictability in rotifers.</title>
        <authorList>
            <person name="Franch-Gras L."/>
            <person name="Hahn C."/>
            <person name="Garcia-Roger E.M."/>
            <person name="Carmona M.J."/>
            <person name="Serra M."/>
            <person name="Gomez A."/>
        </authorList>
    </citation>
    <scope>NUCLEOTIDE SEQUENCE [LARGE SCALE GENOMIC DNA]</scope>
    <source>
        <strain evidence="8">HYR1</strain>
    </source>
</reference>
<feature type="compositionally biased region" description="Acidic residues" evidence="6">
    <location>
        <begin position="161"/>
        <end position="171"/>
    </location>
</feature>
<dbReference type="InterPro" id="IPR011598">
    <property type="entry name" value="bHLH_dom"/>
</dbReference>
<sequence length="339" mass="38894">KNTLKHLQTHPVGKMILTPSNSLLGSSQYQYQTPNQETAQTQSMYQADTFNSGHSYYQQYYPGYYNPADSLYYPNPSSLLLPNQLYSLSASSSSLSSNNSCQLPFDHHMDFRIKKRVTDEDADPSPVSSSVSSPNSDSTKKSRQSRISVHKKQKLEKLEMEEVDDEEFDELNESHNDGVHEPKKRVTANKKERRRTQSINNAFEDLRKRIPEIPFDTKLSKIKTLKLAIGYIEHLMKLLQENDPSSLGPFKPDLGKLRRECRSKEIKLEVERKSKGRTGWPADVWSSEMKKKINDSTSNKKMTTDCTSMNSYASHMFANYAYVNKNNPFYGNFKSENDV</sequence>
<dbReference type="FunFam" id="4.10.280.10:FF:000010">
    <property type="entry name" value="Scleraxis bHLH transcription factor"/>
    <property type="match status" value="1"/>
</dbReference>
<dbReference type="EMBL" id="REGN01004996">
    <property type="protein sequence ID" value="RNA15272.1"/>
    <property type="molecule type" value="Genomic_DNA"/>
</dbReference>
<evidence type="ECO:0000259" key="7">
    <source>
        <dbReference type="PROSITE" id="PS50888"/>
    </source>
</evidence>
<evidence type="ECO:0000256" key="3">
    <source>
        <dbReference type="ARBA" id="ARBA00023125"/>
    </source>
</evidence>
<dbReference type="PANTHER" id="PTHR23349">
    <property type="entry name" value="BASIC HELIX-LOOP-HELIX TRANSCRIPTION FACTOR, TWIST"/>
    <property type="match status" value="1"/>
</dbReference>
<organism evidence="8 9">
    <name type="scientific">Brachionus plicatilis</name>
    <name type="common">Marine rotifer</name>
    <name type="synonym">Brachionus muelleri</name>
    <dbReference type="NCBI Taxonomy" id="10195"/>
    <lineage>
        <taxon>Eukaryota</taxon>
        <taxon>Metazoa</taxon>
        <taxon>Spiralia</taxon>
        <taxon>Gnathifera</taxon>
        <taxon>Rotifera</taxon>
        <taxon>Eurotatoria</taxon>
        <taxon>Monogononta</taxon>
        <taxon>Pseudotrocha</taxon>
        <taxon>Ploima</taxon>
        <taxon>Brachionidae</taxon>
        <taxon>Brachionus</taxon>
    </lineage>
</organism>
<gene>
    <name evidence="8" type="ORF">BpHYR1_017839</name>
</gene>
<dbReference type="PANTHER" id="PTHR23349:SF68">
    <property type="entry name" value="FI14601P"/>
    <property type="match status" value="1"/>
</dbReference>
<evidence type="ECO:0000313" key="8">
    <source>
        <dbReference type="EMBL" id="RNA15272.1"/>
    </source>
</evidence>
<feature type="non-terminal residue" evidence="8">
    <location>
        <position position="1"/>
    </location>
</feature>
<evidence type="ECO:0000313" key="9">
    <source>
        <dbReference type="Proteomes" id="UP000276133"/>
    </source>
</evidence>
<keyword evidence="5" id="KW-0539">Nucleus</keyword>
<evidence type="ECO:0000256" key="2">
    <source>
        <dbReference type="ARBA" id="ARBA00023015"/>
    </source>
</evidence>
<feature type="compositionally biased region" description="Basic and acidic residues" evidence="6">
    <location>
        <begin position="172"/>
        <end position="181"/>
    </location>
</feature>
<dbReference type="STRING" id="10195.A0A3M7QVA8"/>
<evidence type="ECO:0000256" key="6">
    <source>
        <dbReference type="SAM" id="MobiDB-lite"/>
    </source>
</evidence>
<dbReference type="PROSITE" id="PS50888">
    <property type="entry name" value="BHLH"/>
    <property type="match status" value="1"/>
</dbReference>
<feature type="compositionally biased region" description="Basic residues" evidence="6">
    <location>
        <begin position="141"/>
        <end position="154"/>
    </location>
</feature>
<evidence type="ECO:0000256" key="1">
    <source>
        <dbReference type="ARBA" id="ARBA00004123"/>
    </source>
</evidence>
<dbReference type="AlphaFoldDB" id="A0A3M7QVA8"/>
<keyword evidence="2" id="KW-0805">Transcription regulation</keyword>
<dbReference type="Proteomes" id="UP000276133">
    <property type="component" value="Unassembled WGS sequence"/>
</dbReference>
<protein>
    <submittedName>
        <fullName evidence="8">Putative heart-and neural crest derivatives-expressed protein 2-like isoform X2</fullName>
    </submittedName>
</protein>
<dbReference type="SMART" id="SM00353">
    <property type="entry name" value="HLH"/>
    <property type="match status" value="1"/>
</dbReference>
<proteinExistence type="predicted"/>
<comment type="caution">
    <text evidence="8">The sequence shown here is derived from an EMBL/GenBank/DDBJ whole genome shotgun (WGS) entry which is preliminary data.</text>
</comment>
<keyword evidence="3" id="KW-0238">DNA-binding</keyword>
<dbReference type="CDD" id="cd11466">
    <property type="entry name" value="bHLH_TS_HAND"/>
    <property type="match status" value="1"/>
</dbReference>
<dbReference type="InterPro" id="IPR036638">
    <property type="entry name" value="HLH_DNA-bd_sf"/>
</dbReference>
<keyword evidence="9" id="KW-1185">Reference proteome</keyword>